<feature type="signal peptide" evidence="1">
    <location>
        <begin position="1"/>
        <end position="17"/>
    </location>
</feature>
<organism evidence="3 4">
    <name type="scientific">Rickenella mellea</name>
    <dbReference type="NCBI Taxonomy" id="50990"/>
    <lineage>
        <taxon>Eukaryota</taxon>
        <taxon>Fungi</taxon>
        <taxon>Dikarya</taxon>
        <taxon>Basidiomycota</taxon>
        <taxon>Agaricomycotina</taxon>
        <taxon>Agaricomycetes</taxon>
        <taxon>Hymenochaetales</taxon>
        <taxon>Rickenellaceae</taxon>
        <taxon>Rickenella</taxon>
    </lineage>
</organism>
<dbReference type="InterPro" id="IPR055647">
    <property type="entry name" value="DUF7223"/>
</dbReference>
<dbReference type="EMBL" id="ML170181">
    <property type="protein sequence ID" value="TDL21321.1"/>
    <property type="molecule type" value="Genomic_DNA"/>
</dbReference>
<accession>A0A4Y7Q1W5</accession>
<name>A0A4Y7Q1W5_9AGAM</name>
<proteinExistence type="predicted"/>
<dbReference type="VEuPathDB" id="FungiDB:BD410DRAFT_724403"/>
<evidence type="ECO:0000313" key="4">
    <source>
        <dbReference type="Proteomes" id="UP000294933"/>
    </source>
</evidence>
<evidence type="ECO:0000313" key="3">
    <source>
        <dbReference type="EMBL" id="TDL21321.1"/>
    </source>
</evidence>
<sequence length="492" mass="51181">MISSSIFLAVLPLVAQAANDWSKPCLQGICSYDVAQSTTSMPGSMTITGSTNAISDITTAAGWEIMSCDPNTESSDIRLVCRSTDTSAAGCDHLYQNGAENTIVRLPQNCLKVPFARVARAWVPEDQSIPSSVAKRLVSRGGKAAPQVKALSLDTNWKAATGKHDGSITLAVIASSVPGAHGDATLTAVSAQRRSRMFERRGFADSFNNTLSKALPPIDISKAFPIFSTTLPCAGTTTKIDISANAKAHAQISLGVVAAGTLVPPVMTEIATYTGLTANLDGTLTVNADLTGTFDSGQITLFQLGLPGLDIPKILTIGPEFKLNAQATATIDVNVNMNIDLSYDVNNLKLFFPPVKGQVSNGVLNPKDTPLKLAVTPSVSSKGVVQAHIIPTVDLGVSALGDIVSATIFLNVDTNAALTLTLDANAQATAATNGKAAVSGSVNGCVDIAGGVAASAGAKGSFFDLFNDQTIVPIFSQNFDIFQVCYTSPHDF</sequence>
<evidence type="ECO:0000259" key="2">
    <source>
        <dbReference type="Pfam" id="PF23865"/>
    </source>
</evidence>
<protein>
    <recommendedName>
        <fullName evidence="2">DUF7223 domain-containing protein</fullName>
    </recommendedName>
</protein>
<dbReference type="Pfam" id="PF23865">
    <property type="entry name" value="DUF7223"/>
    <property type="match status" value="1"/>
</dbReference>
<dbReference type="OrthoDB" id="73875at2759"/>
<feature type="chain" id="PRO_5021417857" description="DUF7223 domain-containing protein" evidence="1">
    <location>
        <begin position="18"/>
        <end position="492"/>
    </location>
</feature>
<keyword evidence="1" id="KW-0732">Signal</keyword>
<evidence type="ECO:0000256" key="1">
    <source>
        <dbReference type="SAM" id="SignalP"/>
    </source>
</evidence>
<feature type="domain" description="DUF7223" evidence="2">
    <location>
        <begin position="225"/>
        <end position="486"/>
    </location>
</feature>
<dbReference type="Proteomes" id="UP000294933">
    <property type="component" value="Unassembled WGS sequence"/>
</dbReference>
<reference evidence="3 4" key="1">
    <citation type="submission" date="2018-06" db="EMBL/GenBank/DDBJ databases">
        <title>A transcriptomic atlas of mushroom development highlights an independent origin of complex multicellularity.</title>
        <authorList>
            <consortium name="DOE Joint Genome Institute"/>
            <person name="Krizsan K."/>
            <person name="Almasi E."/>
            <person name="Merenyi Z."/>
            <person name="Sahu N."/>
            <person name="Viragh M."/>
            <person name="Koszo T."/>
            <person name="Mondo S."/>
            <person name="Kiss B."/>
            <person name="Balint B."/>
            <person name="Kues U."/>
            <person name="Barry K."/>
            <person name="Hegedus J.C."/>
            <person name="Henrissat B."/>
            <person name="Johnson J."/>
            <person name="Lipzen A."/>
            <person name="Ohm R."/>
            <person name="Nagy I."/>
            <person name="Pangilinan J."/>
            <person name="Yan J."/>
            <person name="Xiong Y."/>
            <person name="Grigoriev I.V."/>
            <person name="Hibbett D.S."/>
            <person name="Nagy L.G."/>
        </authorList>
    </citation>
    <scope>NUCLEOTIDE SEQUENCE [LARGE SCALE GENOMIC DNA]</scope>
    <source>
        <strain evidence="3 4">SZMC22713</strain>
    </source>
</reference>
<dbReference type="STRING" id="50990.A0A4Y7Q1W5"/>
<keyword evidence="4" id="KW-1185">Reference proteome</keyword>
<gene>
    <name evidence="3" type="ORF">BD410DRAFT_724403</name>
</gene>
<dbReference type="AlphaFoldDB" id="A0A4Y7Q1W5"/>